<keyword evidence="4" id="KW-0997">Cell inner membrane</keyword>
<protein>
    <submittedName>
        <fullName evidence="10">Nucleoside:H+ symporter:Major facilitator superfamily</fullName>
    </submittedName>
</protein>
<dbReference type="PANTHER" id="PTHR23522">
    <property type="entry name" value="BLL5896 PROTEIN"/>
    <property type="match status" value="1"/>
</dbReference>
<feature type="transmembrane region" description="Helical" evidence="8">
    <location>
        <begin position="128"/>
        <end position="147"/>
    </location>
</feature>
<keyword evidence="7 8" id="KW-0472">Membrane</keyword>
<dbReference type="InterPro" id="IPR020846">
    <property type="entry name" value="MFS_dom"/>
</dbReference>
<dbReference type="AlphaFoldDB" id="A0A3B0YS08"/>
<evidence type="ECO:0000256" key="2">
    <source>
        <dbReference type="ARBA" id="ARBA00022448"/>
    </source>
</evidence>
<feature type="transmembrane region" description="Helical" evidence="8">
    <location>
        <begin position="90"/>
        <end position="107"/>
    </location>
</feature>
<evidence type="ECO:0000256" key="4">
    <source>
        <dbReference type="ARBA" id="ARBA00022519"/>
    </source>
</evidence>
<keyword evidence="5 8" id="KW-0812">Transmembrane</keyword>
<evidence type="ECO:0000256" key="1">
    <source>
        <dbReference type="ARBA" id="ARBA00004429"/>
    </source>
</evidence>
<evidence type="ECO:0000259" key="9">
    <source>
        <dbReference type="PROSITE" id="PS50850"/>
    </source>
</evidence>
<evidence type="ECO:0000313" key="10">
    <source>
        <dbReference type="EMBL" id="VAW77099.1"/>
    </source>
</evidence>
<feature type="transmembrane region" description="Helical" evidence="8">
    <location>
        <begin position="67"/>
        <end position="84"/>
    </location>
</feature>
<dbReference type="GO" id="GO:0005886">
    <property type="term" value="C:plasma membrane"/>
    <property type="evidence" value="ECO:0007669"/>
    <property type="project" value="UniProtKB-SubCell"/>
</dbReference>
<dbReference type="InterPro" id="IPR024989">
    <property type="entry name" value="MFS_assoc_dom"/>
</dbReference>
<keyword evidence="2" id="KW-0813">Transport</keyword>
<dbReference type="PANTHER" id="PTHR23522:SF10">
    <property type="entry name" value="3-PHENYLPROPIONIC ACID TRANSPORTER-RELATED"/>
    <property type="match status" value="1"/>
</dbReference>
<gene>
    <name evidence="10" type="ORF">MNBD_GAMMA15-1077</name>
</gene>
<dbReference type="InterPro" id="IPR026032">
    <property type="entry name" value="HcaT-like"/>
</dbReference>
<dbReference type="NCBIfam" id="NF037955">
    <property type="entry name" value="mfs"/>
    <property type="match status" value="1"/>
</dbReference>
<name>A0A3B0YS08_9ZZZZ</name>
<evidence type="ECO:0000256" key="5">
    <source>
        <dbReference type="ARBA" id="ARBA00022692"/>
    </source>
</evidence>
<dbReference type="GO" id="GO:0015528">
    <property type="term" value="F:lactose:proton symporter activity"/>
    <property type="evidence" value="ECO:0007669"/>
    <property type="project" value="TreeGrafter"/>
</dbReference>
<keyword evidence="6 8" id="KW-1133">Transmembrane helix</keyword>
<dbReference type="InterPro" id="IPR036259">
    <property type="entry name" value="MFS_trans_sf"/>
</dbReference>
<keyword evidence="3" id="KW-1003">Cell membrane</keyword>
<evidence type="ECO:0000256" key="6">
    <source>
        <dbReference type="ARBA" id="ARBA00022989"/>
    </source>
</evidence>
<evidence type="ECO:0000256" key="7">
    <source>
        <dbReference type="ARBA" id="ARBA00023136"/>
    </source>
</evidence>
<dbReference type="CDD" id="cd17335">
    <property type="entry name" value="MFS_MFSD6"/>
    <property type="match status" value="1"/>
</dbReference>
<dbReference type="Gene3D" id="1.20.1250.20">
    <property type="entry name" value="MFS general substrate transporter like domains"/>
    <property type="match status" value="2"/>
</dbReference>
<feature type="transmembrane region" description="Helical" evidence="8">
    <location>
        <begin position="262"/>
        <end position="281"/>
    </location>
</feature>
<feature type="transmembrane region" description="Helical" evidence="8">
    <location>
        <begin position="37"/>
        <end position="55"/>
    </location>
</feature>
<dbReference type="SUPFAM" id="SSF103473">
    <property type="entry name" value="MFS general substrate transporter"/>
    <property type="match status" value="1"/>
</dbReference>
<feature type="transmembrane region" description="Helical" evidence="8">
    <location>
        <begin position="231"/>
        <end position="250"/>
    </location>
</feature>
<dbReference type="PIRSF" id="PIRSF004925">
    <property type="entry name" value="HcaT"/>
    <property type="match status" value="1"/>
</dbReference>
<proteinExistence type="predicted"/>
<dbReference type="PROSITE" id="PS50850">
    <property type="entry name" value="MFS"/>
    <property type="match status" value="1"/>
</dbReference>
<feature type="transmembrane region" description="Helical" evidence="8">
    <location>
        <begin position="325"/>
        <end position="345"/>
    </location>
</feature>
<feature type="domain" description="Major facilitator superfamily (MFS) profile" evidence="9">
    <location>
        <begin position="1"/>
        <end position="376"/>
    </location>
</feature>
<sequence length="378" mass="42235">MYWRLSGFYFFYFASLGALIPYWGLYLKAQGFNAVQIGELVAIVMATKIVAPNIWGWIADRTGRRMAIIRVASLLAAVAFTGVFISQDYWWLALVMTVFSFFWNAALPQFEATTLNHLGKETHRYSSIRLWGSIGFIVAVVSVGILFDFTGTVWLPYILTLLFVAIWFSSLAVPERAAGHQSLDHEPIMNVLRRPAVISLLLVCFLIQASHGPYYTFYSLYLADHGYSESAIGQLWALGVLAEIGVFLRMHRWLPRFGARRLLLVATVLTTLRWLLLALFVEHTAMMIFVQTLHAASFGVYHAVAIHLIHRLFVGRHQGRGQALYSSLSFGAGGAIGSLLAGYLWEGVGAQWMYAGASMTALLAGLVAWRALREVEVK</sequence>
<dbReference type="Pfam" id="PF12832">
    <property type="entry name" value="MFS_1_like"/>
    <property type="match status" value="1"/>
</dbReference>
<feature type="transmembrane region" description="Helical" evidence="8">
    <location>
        <begin position="194"/>
        <end position="211"/>
    </location>
</feature>
<feature type="transmembrane region" description="Helical" evidence="8">
    <location>
        <begin position="351"/>
        <end position="372"/>
    </location>
</feature>
<organism evidence="10">
    <name type="scientific">hydrothermal vent metagenome</name>
    <dbReference type="NCBI Taxonomy" id="652676"/>
    <lineage>
        <taxon>unclassified sequences</taxon>
        <taxon>metagenomes</taxon>
        <taxon>ecological metagenomes</taxon>
    </lineage>
</organism>
<feature type="transmembrane region" description="Helical" evidence="8">
    <location>
        <begin position="153"/>
        <end position="173"/>
    </location>
</feature>
<evidence type="ECO:0000256" key="8">
    <source>
        <dbReference type="SAM" id="Phobius"/>
    </source>
</evidence>
<feature type="transmembrane region" description="Helical" evidence="8">
    <location>
        <begin position="293"/>
        <end position="313"/>
    </location>
</feature>
<accession>A0A3B0YS08</accession>
<evidence type="ECO:0000256" key="3">
    <source>
        <dbReference type="ARBA" id="ARBA00022475"/>
    </source>
</evidence>
<feature type="transmembrane region" description="Helical" evidence="8">
    <location>
        <begin position="7"/>
        <end position="25"/>
    </location>
</feature>
<dbReference type="GO" id="GO:0030395">
    <property type="term" value="F:lactose binding"/>
    <property type="evidence" value="ECO:0007669"/>
    <property type="project" value="TreeGrafter"/>
</dbReference>
<dbReference type="EMBL" id="UOFN01000073">
    <property type="protein sequence ID" value="VAW77099.1"/>
    <property type="molecule type" value="Genomic_DNA"/>
</dbReference>
<comment type="subcellular location">
    <subcellularLocation>
        <location evidence="1">Cell inner membrane</location>
        <topology evidence="1">Multi-pass membrane protein</topology>
    </subcellularLocation>
</comment>
<reference evidence="10" key="1">
    <citation type="submission" date="2018-06" db="EMBL/GenBank/DDBJ databases">
        <authorList>
            <person name="Zhirakovskaya E."/>
        </authorList>
    </citation>
    <scope>NUCLEOTIDE SEQUENCE</scope>
</reference>